<evidence type="ECO:0000313" key="1">
    <source>
        <dbReference type="EMBL" id="KIL66939.1"/>
    </source>
</evidence>
<dbReference type="InParanoid" id="A0A0C2TIZ0"/>
<keyword evidence="2" id="KW-1185">Reference proteome</keyword>
<evidence type="ECO:0000313" key="2">
    <source>
        <dbReference type="Proteomes" id="UP000054549"/>
    </source>
</evidence>
<organism evidence="1 2">
    <name type="scientific">Amanita muscaria (strain Koide BX008)</name>
    <dbReference type="NCBI Taxonomy" id="946122"/>
    <lineage>
        <taxon>Eukaryota</taxon>
        <taxon>Fungi</taxon>
        <taxon>Dikarya</taxon>
        <taxon>Basidiomycota</taxon>
        <taxon>Agaricomycotina</taxon>
        <taxon>Agaricomycetes</taxon>
        <taxon>Agaricomycetidae</taxon>
        <taxon>Agaricales</taxon>
        <taxon>Pluteineae</taxon>
        <taxon>Amanitaceae</taxon>
        <taxon>Amanita</taxon>
    </lineage>
</organism>
<reference evidence="1 2" key="1">
    <citation type="submission" date="2014-04" db="EMBL/GenBank/DDBJ databases">
        <title>Evolutionary Origins and Diversification of the Mycorrhizal Mutualists.</title>
        <authorList>
            <consortium name="DOE Joint Genome Institute"/>
            <consortium name="Mycorrhizal Genomics Consortium"/>
            <person name="Kohler A."/>
            <person name="Kuo A."/>
            <person name="Nagy L.G."/>
            <person name="Floudas D."/>
            <person name="Copeland A."/>
            <person name="Barry K.W."/>
            <person name="Cichocki N."/>
            <person name="Veneault-Fourrey C."/>
            <person name="LaButti K."/>
            <person name="Lindquist E.A."/>
            <person name="Lipzen A."/>
            <person name="Lundell T."/>
            <person name="Morin E."/>
            <person name="Murat C."/>
            <person name="Riley R."/>
            <person name="Ohm R."/>
            <person name="Sun H."/>
            <person name="Tunlid A."/>
            <person name="Henrissat B."/>
            <person name="Grigoriev I.V."/>
            <person name="Hibbett D.S."/>
            <person name="Martin F."/>
        </authorList>
    </citation>
    <scope>NUCLEOTIDE SEQUENCE [LARGE SCALE GENOMIC DNA]</scope>
    <source>
        <strain evidence="1 2">Koide BX008</strain>
    </source>
</reference>
<dbReference type="Proteomes" id="UP000054549">
    <property type="component" value="Unassembled WGS sequence"/>
</dbReference>
<gene>
    <name evidence="1" type="ORF">M378DRAFT_177485</name>
</gene>
<dbReference type="EMBL" id="KN818233">
    <property type="protein sequence ID" value="KIL66939.1"/>
    <property type="molecule type" value="Genomic_DNA"/>
</dbReference>
<dbReference type="HOGENOM" id="CLU_1854715_0_0_1"/>
<protein>
    <submittedName>
        <fullName evidence="1">Uncharacterized protein</fullName>
    </submittedName>
</protein>
<dbReference type="AlphaFoldDB" id="A0A0C2TIZ0"/>
<sequence length="138" mass="15217">MVGGSLIHSHNGGQSPRLSARVHFCLSSRFKCHGIAIRGADVMVGGEATVEATEAGVVEHSCHVLKSLHVIYVIHQGNGKLMEDVYQGCELESNSKLKLEGIWKKNIDTYVDRRRKSEFRGFNPESPTCDTPIPLEQS</sequence>
<accession>A0A0C2TIZ0</accession>
<proteinExistence type="predicted"/>
<name>A0A0C2TIZ0_AMAMK</name>